<dbReference type="EMBL" id="LMZQ01000035">
    <property type="protein sequence ID" value="KRT13704.1"/>
    <property type="molecule type" value="Genomic_DNA"/>
</dbReference>
<dbReference type="InterPro" id="IPR054363">
    <property type="entry name" value="GH95_cat"/>
</dbReference>
<dbReference type="GO" id="GO:0005975">
    <property type="term" value="P:carbohydrate metabolic process"/>
    <property type="evidence" value="ECO:0007669"/>
    <property type="project" value="InterPro"/>
</dbReference>
<feature type="domain" description="Glycosyl hydrolase family 95 catalytic" evidence="1">
    <location>
        <begin position="14"/>
        <end position="68"/>
    </location>
</feature>
<comment type="caution">
    <text evidence="2">The sequence shown here is derived from an EMBL/GenBank/DDBJ whole genome shotgun (WGS) entry which is preliminary data.</text>
</comment>
<gene>
    <name evidence="2" type="ORF">ASU31_23200</name>
</gene>
<evidence type="ECO:0000313" key="2">
    <source>
        <dbReference type="EMBL" id="KRT13704.1"/>
    </source>
</evidence>
<sequence>MLILQGYVNLNRNYNKDIHHRHASHLFGLYPGREISPIKPECFAAARKFLKWERMYFADKSANKDKWSEDQFQKNTGGYETKFKTSKNKTYLLTAL</sequence>
<dbReference type="InterPro" id="IPR012341">
    <property type="entry name" value="6hp_glycosidase-like_sf"/>
</dbReference>
<accession>A0A0T5VIJ4</accession>
<keyword evidence="3" id="KW-1185">Reference proteome</keyword>
<dbReference type="RefSeq" id="WP_057934628.1">
    <property type="nucleotide sequence ID" value="NZ_LMZQ01000035.1"/>
</dbReference>
<dbReference type="Proteomes" id="UP000051950">
    <property type="component" value="Unassembled WGS sequence"/>
</dbReference>
<dbReference type="Gene3D" id="1.50.10.10">
    <property type="match status" value="1"/>
</dbReference>
<organism evidence="2 3">
    <name type="scientific">Pedobacter ginsenosidimutans</name>
    <dbReference type="NCBI Taxonomy" id="687842"/>
    <lineage>
        <taxon>Bacteria</taxon>
        <taxon>Pseudomonadati</taxon>
        <taxon>Bacteroidota</taxon>
        <taxon>Sphingobacteriia</taxon>
        <taxon>Sphingobacteriales</taxon>
        <taxon>Sphingobacteriaceae</taxon>
        <taxon>Pedobacter</taxon>
    </lineage>
</organism>
<dbReference type="Pfam" id="PF22124">
    <property type="entry name" value="Glyco_hydro_95_cat"/>
    <property type="match status" value="1"/>
</dbReference>
<evidence type="ECO:0000259" key="1">
    <source>
        <dbReference type="Pfam" id="PF22124"/>
    </source>
</evidence>
<dbReference type="AlphaFoldDB" id="A0A0T5VIJ4"/>
<evidence type="ECO:0000313" key="3">
    <source>
        <dbReference type="Proteomes" id="UP000051950"/>
    </source>
</evidence>
<name>A0A0T5VIJ4_9SPHI</name>
<reference evidence="2 3" key="1">
    <citation type="submission" date="2015-11" db="EMBL/GenBank/DDBJ databases">
        <title>Sequence of Pedobacter ginsenosidimutans.</title>
        <authorList>
            <person name="Carson E."/>
            <person name="Keyser V."/>
            <person name="Newman J."/>
            <person name="Miller J."/>
        </authorList>
    </citation>
    <scope>NUCLEOTIDE SEQUENCE [LARGE SCALE GENOMIC DNA]</scope>
    <source>
        <strain evidence="2 3">KACC 14530</strain>
    </source>
</reference>
<protein>
    <recommendedName>
        <fullName evidence="1">Glycosyl hydrolase family 95 catalytic domain-containing protein</fullName>
    </recommendedName>
</protein>
<proteinExistence type="predicted"/>